<reference evidence="1" key="1">
    <citation type="journal article" date="2014" name="Front. Microbiol.">
        <title>High frequency of phylogenetically diverse reductive dehalogenase-homologous genes in deep subseafloor sedimentary metagenomes.</title>
        <authorList>
            <person name="Kawai M."/>
            <person name="Futagami T."/>
            <person name="Toyoda A."/>
            <person name="Takaki Y."/>
            <person name="Nishi S."/>
            <person name="Hori S."/>
            <person name="Arai W."/>
            <person name="Tsubouchi T."/>
            <person name="Morono Y."/>
            <person name="Uchiyama I."/>
            <person name="Ito T."/>
            <person name="Fujiyama A."/>
            <person name="Inagaki F."/>
            <person name="Takami H."/>
        </authorList>
    </citation>
    <scope>NUCLEOTIDE SEQUENCE</scope>
    <source>
        <strain evidence="1">Expedition CK06-06</strain>
    </source>
</reference>
<feature type="non-terminal residue" evidence="1">
    <location>
        <position position="1"/>
    </location>
</feature>
<accession>X1EC50</accession>
<comment type="caution">
    <text evidence="1">The sequence shown here is derived from an EMBL/GenBank/DDBJ whole genome shotgun (WGS) entry which is preliminary data.</text>
</comment>
<dbReference type="AlphaFoldDB" id="X1EC50"/>
<proteinExistence type="predicted"/>
<name>X1EC50_9ZZZZ</name>
<organism evidence="1">
    <name type="scientific">marine sediment metagenome</name>
    <dbReference type="NCBI Taxonomy" id="412755"/>
    <lineage>
        <taxon>unclassified sequences</taxon>
        <taxon>metagenomes</taxon>
        <taxon>ecological metagenomes</taxon>
    </lineage>
</organism>
<protein>
    <submittedName>
        <fullName evidence="1">Uncharacterized protein</fullName>
    </submittedName>
</protein>
<gene>
    <name evidence="1" type="ORF">S01H4_61898</name>
</gene>
<dbReference type="EMBL" id="BART01036806">
    <property type="protein sequence ID" value="GAH14709.1"/>
    <property type="molecule type" value="Genomic_DNA"/>
</dbReference>
<sequence length="67" mass="7562">PAKKMDQYSWLILSSDPSPTLLIYGVDKDGKVAHRYMDIGHLSTKNQIVHKGKIRKAIARFLLRAVA</sequence>
<evidence type="ECO:0000313" key="1">
    <source>
        <dbReference type="EMBL" id="GAH14709.1"/>
    </source>
</evidence>